<reference evidence="2 3" key="1">
    <citation type="submission" date="2019-03" db="EMBL/GenBank/DDBJ databases">
        <title>First draft genome of Liparis tanakae, snailfish: a comprehensive survey of snailfish specific genes.</title>
        <authorList>
            <person name="Kim W."/>
            <person name="Song I."/>
            <person name="Jeong J.-H."/>
            <person name="Kim D."/>
            <person name="Kim S."/>
            <person name="Ryu S."/>
            <person name="Song J.Y."/>
            <person name="Lee S.K."/>
        </authorList>
    </citation>
    <scope>NUCLEOTIDE SEQUENCE [LARGE SCALE GENOMIC DNA]</scope>
    <source>
        <tissue evidence="2">Muscle</tissue>
    </source>
</reference>
<proteinExistence type="predicted"/>
<dbReference type="EMBL" id="SRLO01000096">
    <property type="protein sequence ID" value="TNN76082.1"/>
    <property type="molecule type" value="Genomic_DNA"/>
</dbReference>
<name>A0A4Z2IFK8_9TELE</name>
<protein>
    <submittedName>
        <fullName evidence="2">Uncharacterized protein</fullName>
    </submittedName>
</protein>
<organism evidence="2 3">
    <name type="scientific">Liparis tanakae</name>
    <name type="common">Tanaka's snailfish</name>
    <dbReference type="NCBI Taxonomy" id="230148"/>
    <lineage>
        <taxon>Eukaryota</taxon>
        <taxon>Metazoa</taxon>
        <taxon>Chordata</taxon>
        <taxon>Craniata</taxon>
        <taxon>Vertebrata</taxon>
        <taxon>Euteleostomi</taxon>
        <taxon>Actinopterygii</taxon>
        <taxon>Neopterygii</taxon>
        <taxon>Teleostei</taxon>
        <taxon>Neoteleostei</taxon>
        <taxon>Acanthomorphata</taxon>
        <taxon>Eupercaria</taxon>
        <taxon>Perciformes</taxon>
        <taxon>Cottioidei</taxon>
        <taxon>Cottales</taxon>
        <taxon>Liparidae</taxon>
        <taxon>Liparis</taxon>
    </lineage>
</organism>
<feature type="compositionally biased region" description="Low complexity" evidence="1">
    <location>
        <begin position="1"/>
        <end position="11"/>
    </location>
</feature>
<accession>A0A4Z2IFK8</accession>
<feature type="region of interest" description="Disordered" evidence="1">
    <location>
        <begin position="1"/>
        <end position="28"/>
    </location>
</feature>
<evidence type="ECO:0000313" key="2">
    <source>
        <dbReference type="EMBL" id="TNN76082.1"/>
    </source>
</evidence>
<evidence type="ECO:0000256" key="1">
    <source>
        <dbReference type="SAM" id="MobiDB-lite"/>
    </source>
</evidence>
<gene>
    <name evidence="2" type="ORF">EYF80_013613</name>
</gene>
<evidence type="ECO:0000313" key="3">
    <source>
        <dbReference type="Proteomes" id="UP000314294"/>
    </source>
</evidence>
<dbReference type="Proteomes" id="UP000314294">
    <property type="component" value="Unassembled WGS sequence"/>
</dbReference>
<dbReference type="AlphaFoldDB" id="A0A4Z2IFK8"/>
<comment type="caution">
    <text evidence="2">The sequence shown here is derived from an EMBL/GenBank/DDBJ whole genome shotgun (WGS) entry which is preliminary data.</text>
</comment>
<sequence>MVIAAGRTPRAAGGGAKALHSGRHAEGRRSNNVVSLWSEALSSATGQTSLVSAALPIGAGQDHENHFQFLSRFHELEFHTAMAYPLISV</sequence>
<keyword evidence="3" id="KW-1185">Reference proteome</keyword>